<evidence type="ECO:0000256" key="10">
    <source>
        <dbReference type="ARBA" id="ARBA00023180"/>
    </source>
</evidence>
<evidence type="ECO:0000256" key="7">
    <source>
        <dbReference type="ARBA" id="ARBA00022737"/>
    </source>
</evidence>
<evidence type="ECO:0000256" key="8">
    <source>
        <dbReference type="ARBA" id="ARBA00022889"/>
    </source>
</evidence>
<evidence type="ECO:0000256" key="4">
    <source>
        <dbReference type="ARBA" id="ARBA00022530"/>
    </source>
</evidence>
<evidence type="ECO:0000256" key="3">
    <source>
        <dbReference type="ARBA" id="ARBA00022525"/>
    </source>
</evidence>
<keyword evidence="5" id="KW-0479">Metal-binding</keyword>
<dbReference type="Gene3D" id="2.20.100.10">
    <property type="entry name" value="Thrombospondin type-1 (TSP1) repeat"/>
    <property type="match status" value="3"/>
</dbReference>
<dbReference type="PANTHER" id="PTHR11311:SF16">
    <property type="entry name" value="SPONDIN-1"/>
    <property type="match status" value="1"/>
</dbReference>
<evidence type="ECO:0000313" key="15">
    <source>
        <dbReference type="EMBL" id="OQR73585.1"/>
    </source>
</evidence>
<dbReference type="InterPro" id="IPR000884">
    <property type="entry name" value="TSP1_rpt"/>
</dbReference>
<dbReference type="InterPro" id="IPR038678">
    <property type="entry name" value="Spondin_N_sf"/>
</dbReference>
<dbReference type="InParanoid" id="A0A1V9XJ77"/>
<evidence type="ECO:0000256" key="5">
    <source>
        <dbReference type="ARBA" id="ARBA00022723"/>
    </source>
</evidence>
<feature type="domain" description="Reelin" evidence="13">
    <location>
        <begin position="50"/>
        <end position="233"/>
    </location>
</feature>
<keyword evidence="16" id="KW-1185">Reference proteome</keyword>
<dbReference type="Pfam" id="PF19028">
    <property type="entry name" value="TSP1_spondin"/>
    <property type="match status" value="1"/>
</dbReference>
<dbReference type="InterPro" id="IPR044004">
    <property type="entry name" value="TSP1_spondin_dom"/>
</dbReference>
<dbReference type="InterPro" id="IPR042307">
    <property type="entry name" value="Reeler_sf"/>
</dbReference>
<dbReference type="STRING" id="418985.A0A1V9XJ77"/>
<dbReference type="Pfam" id="PF00090">
    <property type="entry name" value="TSP_1"/>
    <property type="match status" value="2"/>
</dbReference>
<keyword evidence="3" id="KW-0964">Secreted</keyword>
<keyword evidence="6" id="KW-0732">Signal</keyword>
<dbReference type="Gene3D" id="2.60.40.4060">
    <property type="entry name" value="Reeler domain"/>
    <property type="match status" value="1"/>
</dbReference>
<comment type="caution">
    <text evidence="15">The sequence shown here is derived from an EMBL/GenBank/DDBJ whole genome shotgun (WGS) entry which is preliminary data.</text>
</comment>
<keyword evidence="4" id="KW-0272">Extracellular matrix</keyword>
<dbReference type="Gene3D" id="2.60.40.2130">
    <property type="entry name" value="F-spondin domain"/>
    <property type="match status" value="1"/>
</dbReference>
<organism evidence="15 16">
    <name type="scientific">Tropilaelaps mercedesae</name>
    <dbReference type="NCBI Taxonomy" id="418985"/>
    <lineage>
        <taxon>Eukaryota</taxon>
        <taxon>Metazoa</taxon>
        <taxon>Ecdysozoa</taxon>
        <taxon>Arthropoda</taxon>
        <taxon>Chelicerata</taxon>
        <taxon>Arachnida</taxon>
        <taxon>Acari</taxon>
        <taxon>Parasitiformes</taxon>
        <taxon>Mesostigmata</taxon>
        <taxon>Gamasina</taxon>
        <taxon>Dermanyssoidea</taxon>
        <taxon>Laelapidae</taxon>
        <taxon>Tropilaelaps</taxon>
    </lineage>
</organism>
<dbReference type="GO" id="GO:0031012">
    <property type="term" value="C:extracellular matrix"/>
    <property type="evidence" value="ECO:0007669"/>
    <property type="project" value="TreeGrafter"/>
</dbReference>
<dbReference type="Proteomes" id="UP000192247">
    <property type="component" value="Unassembled WGS sequence"/>
</dbReference>
<evidence type="ECO:0000256" key="9">
    <source>
        <dbReference type="ARBA" id="ARBA00023157"/>
    </source>
</evidence>
<accession>A0A1V9XJ77</accession>
<evidence type="ECO:0000313" key="16">
    <source>
        <dbReference type="Proteomes" id="UP000192247"/>
    </source>
</evidence>
<dbReference type="Pfam" id="PF02014">
    <property type="entry name" value="Reeler"/>
    <property type="match status" value="1"/>
</dbReference>
<dbReference type="SUPFAM" id="SSF82895">
    <property type="entry name" value="TSP-1 type 1 repeat"/>
    <property type="match status" value="3"/>
</dbReference>
<keyword evidence="10" id="KW-0325">Glycoprotein</keyword>
<dbReference type="NCBIfam" id="NF038123">
    <property type="entry name" value="NF038123_dom"/>
    <property type="match status" value="1"/>
</dbReference>
<feature type="compositionally biased region" description="Low complexity" evidence="12">
    <location>
        <begin position="661"/>
        <end position="673"/>
    </location>
</feature>
<feature type="non-terminal residue" evidence="15">
    <location>
        <position position="787"/>
    </location>
</feature>
<dbReference type="PROSITE" id="PS51019">
    <property type="entry name" value="REELIN"/>
    <property type="match status" value="1"/>
</dbReference>
<dbReference type="EMBL" id="MNPL01009689">
    <property type="protein sequence ID" value="OQR73585.1"/>
    <property type="molecule type" value="Genomic_DNA"/>
</dbReference>
<evidence type="ECO:0000256" key="2">
    <source>
        <dbReference type="ARBA" id="ARBA00019594"/>
    </source>
</evidence>
<comment type="subcellular location">
    <subcellularLocation>
        <location evidence="1">Secreted</location>
        <location evidence="1">Extracellular space</location>
        <location evidence="1">Extracellular matrix</location>
    </subcellularLocation>
</comment>
<dbReference type="GO" id="GO:0046872">
    <property type="term" value="F:metal ion binding"/>
    <property type="evidence" value="ECO:0007669"/>
    <property type="project" value="UniProtKB-KW"/>
</dbReference>
<proteinExistence type="predicted"/>
<keyword evidence="9" id="KW-1015">Disulfide bond</keyword>
<dbReference type="InterPro" id="IPR002861">
    <property type="entry name" value="Reeler_dom"/>
</dbReference>
<feature type="domain" description="Spondin" evidence="14">
    <location>
        <begin position="233"/>
        <end position="424"/>
    </location>
</feature>
<evidence type="ECO:0000259" key="13">
    <source>
        <dbReference type="PROSITE" id="PS51019"/>
    </source>
</evidence>
<dbReference type="AlphaFoldDB" id="A0A1V9XJ77"/>
<evidence type="ECO:0000256" key="11">
    <source>
        <dbReference type="ARBA" id="ARBA00030964"/>
    </source>
</evidence>
<feature type="region of interest" description="Disordered" evidence="12">
    <location>
        <begin position="650"/>
        <end position="673"/>
    </location>
</feature>
<dbReference type="FunCoup" id="A0A1V9XJ77">
    <property type="interactions" value="51"/>
</dbReference>
<evidence type="ECO:0000256" key="12">
    <source>
        <dbReference type="SAM" id="MobiDB-lite"/>
    </source>
</evidence>
<name>A0A1V9XJ77_9ACAR</name>
<protein>
    <recommendedName>
        <fullName evidence="2">Spondin-1</fullName>
    </recommendedName>
    <alternativeName>
        <fullName evidence="11">F-spondin</fullName>
    </alternativeName>
</protein>
<dbReference type="FunFam" id="2.60.40.2130:FF:000002">
    <property type="entry name" value="Putative Spondin-1"/>
    <property type="match status" value="1"/>
</dbReference>
<dbReference type="InterPro" id="IPR009465">
    <property type="entry name" value="Spondin_N"/>
</dbReference>
<sequence>MVCVSRVTLLLEVFSGVRRKLPVHELIFLVLMALCFIDKAAAQLLQLHITDLPSRSARYAPTALCSRKPQGVSSSKLDGSNGYYIEIEGFPQKYVPGQTYEVSDSLSKSFYFTLVSIQGRPLPGASALQKFVGFTLTVESSDYNRLNPDVGVFKLTGDQLTRFSEDCPHSVTSTSAIQKSKASVRWVAPPSGSGCIVFKASVVEEAQRWYADEGELSRELCQDFENTDDQGEIMEHCCACEEAKYEVAFEGLWSRHTHPKSYPENEWDVRFSNITGASHASTYRIWEYGGYASEGVQHLAETGLTKALETELKVQSENIRTVIKAQGLGFPNLKKKTFAVFRVDRRNHVVSLLSRMNPSPDWMVGVSSLELCLSNCSWVPEKVINLYPWDAGTREGHTYYPETVEQSEPPQRIRKITSSYPPDPEAPFFDETGTPMKPVARLTLSRQRLYEKHCNPEEEASLHPPGGTVDRPFDDTRDECATLEWTEFGQCNSQCVRIRSRAYQFLEKAQAVHCRSTLVHKIPCEECGTFCETTPWSNWGECSVTCGRGWRNRHRRFKNKVANKVCSQELMQKLPCNAALPDCTEDVMPPECAVTEWTDWSPCNESCGEGITARTRLYRNERVAKLHQCRVELSQEKPCRGDECGSLEPHGGSMFPEAGDSDSQGDSSSVVAGGHRQGGAVDCVFTKWTPWGQCSHTCGTSRRERHRTIITPAQNGGKPCPEKLRQLRRCTHSLPCRIRAMEGLSVRPLTREHIAKTYLHADNKRGTHPNTSPYNISSPLFCIPQHS</sequence>
<keyword evidence="8" id="KW-0130">Cell adhesion</keyword>
<evidence type="ECO:0000256" key="6">
    <source>
        <dbReference type="ARBA" id="ARBA00022729"/>
    </source>
</evidence>
<dbReference type="OrthoDB" id="347314at2759"/>
<dbReference type="Pfam" id="PF06468">
    <property type="entry name" value="Spond_N"/>
    <property type="match status" value="1"/>
</dbReference>
<dbReference type="GO" id="GO:0007155">
    <property type="term" value="P:cell adhesion"/>
    <property type="evidence" value="ECO:0007669"/>
    <property type="project" value="UniProtKB-KW"/>
</dbReference>
<gene>
    <name evidence="15" type="ORF">BIW11_09641</name>
</gene>
<evidence type="ECO:0000256" key="1">
    <source>
        <dbReference type="ARBA" id="ARBA00004498"/>
    </source>
</evidence>
<evidence type="ECO:0000259" key="14">
    <source>
        <dbReference type="PROSITE" id="PS51020"/>
    </source>
</evidence>
<dbReference type="InterPro" id="IPR036383">
    <property type="entry name" value="TSP1_rpt_sf"/>
</dbReference>
<dbReference type="InterPro" id="IPR051418">
    <property type="entry name" value="Spondin/Thrombospondin_T1"/>
</dbReference>
<dbReference type="SMART" id="SM00209">
    <property type="entry name" value="TSP1"/>
    <property type="match status" value="4"/>
</dbReference>
<dbReference type="CDD" id="cd08544">
    <property type="entry name" value="Reeler"/>
    <property type="match status" value="1"/>
</dbReference>
<keyword evidence="7" id="KW-0677">Repeat</keyword>
<dbReference type="PROSITE" id="PS50092">
    <property type="entry name" value="TSP1"/>
    <property type="match status" value="3"/>
</dbReference>
<reference evidence="15 16" key="1">
    <citation type="journal article" date="2017" name="Gigascience">
        <title>Draft genome of the honey bee ectoparasitic mite, Tropilaelaps mercedesae, is shaped by the parasitic life history.</title>
        <authorList>
            <person name="Dong X."/>
            <person name="Armstrong S.D."/>
            <person name="Xia D."/>
            <person name="Makepeace B.L."/>
            <person name="Darby A.C."/>
            <person name="Kadowaki T."/>
        </authorList>
    </citation>
    <scope>NUCLEOTIDE SEQUENCE [LARGE SCALE GENOMIC DNA]</scope>
    <source>
        <strain evidence="15">Wuxi-XJTLU</strain>
    </source>
</reference>
<dbReference type="PROSITE" id="PS51020">
    <property type="entry name" value="SPONDIN"/>
    <property type="match status" value="1"/>
</dbReference>
<dbReference type="PANTHER" id="PTHR11311">
    <property type="entry name" value="SPONDIN"/>
    <property type="match status" value="1"/>
</dbReference>